<proteinExistence type="predicted"/>
<evidence type="ECO:0000313" key="2">
    <source>
        <dbReference type="EMBL" id="MBL6082207.1"/>
    </source>
</evidence>
<evidence type="ECO:0000313" key="3">
    <source>
        <dbReference type="Proteomes" id="UP000660885"/>
    </source>
</evidence>
<dbReference type="EMBL" id="JAETWB010000052">
    <property type="protein sequence ID" value="MBL6082207.1"/>
    <property type="molecule type" value="Genomic_DNA"/>
</dbReference>
<dbReference type="InterPro" id="IPR006881">
    <property type="entry name" value="RepA_C"/>
</dbReference>
<accession>A0ABS1UES3</accession>
<sequence>MTQISKPRSLAANVAAVPSDEHVLWHHAALCQLALPPSPLKGNWHRQVETAAVTIIPGSDDTVAPSGSFLRLLAMCICDAAVKSCTPAINLGPSAAVLASRIGIIVDQTTLDTIGNQLARLVSAKVTVALNGGPELTLLDARSKPRISANGWHPNLRLNARFHSSLIENAIPLDCRILTELANSPAAMDAYAWIRHALAHVAAGQIVSATWQDLQSRFGTDRQNSDAFRSVFEDALHQVFSVDLSIAIAVDDDGVSLRSVDSEETEANPHPTPQNDQTTAPVQSPGAELSNEPVRPQPTAPHAGNPVERDVDPEPQARPHVSHATTGTPARSALGPVSLQPRLTGLNQVVWLRQANGDRDIVVGVTPDAQFRPERLTVLALEPIVMQVIGGISERDFERVSAWVMTNRDLIDDVWEEKLASLEDIYGRVRKVPAVGWR</sequence>
<keyword evidence="3" id="KW-1185">Reference proteome</keyword>
<gene>
    <name evidence="2" type="ORF">JMJ56_29975</name>
</gene>
<reference evidence="2 3" key="1">
    <citation type="submission" date="2021-01" db="EMBL/GenBank/DDBJ databases">
        <title>Belnapia mucosa sp. nov. and Belnapia arida sp. nov., isolated from the Tabernas Desert (Almeria, Spain).</title>
        <authorList>
            <person name="Molina-Menor E."/>
            <person name="Vidal-Verdu A."/>
            <person name="Calonge A."/>
            <person name="Satari L."/>
            <person name="Pereto J."/>
            <person name="Porcar M."/>
        </authorList>
    </citation>
    <scope>NUCLEOTIDE SEQUENCE [LARGE SCALE GENOMIC DNA]</scope>
    <source>
        <strain evidence="2 3">T18</strain>
    </source>
</reference>
<dbReference type="Pfam" id="PF04796">
    <property type="entry name" value="RepA_C"/>
    <property type="match status" value="1"/>
</dbReference>
<dbReference type="Proteomes" id="UP000660885">
    <property type="component" value="Unassembled WGS sequence"/>
</dbReference>
<feature type="compositionally biased region" description="Basic and acidic residues" evidence="1">
    <location>
        <begin position="307"/>
        <end position="317"/>
    </location>
</feature>
<feature type="region of interest" description="Disordered" evidence="1">
    <location>
        <begin position="257"/>
        <end position="336"/>
    </location>
</feature>
<comment type="caution">
    <text evidence="2">The sequence shown here is derived from an EMBL/GenBank/DDBJ whole genome shotgun (WGS) entry which is preliminary data.</text>
</comment>
<feature type="compositionally biased region" description="Polar residues" evidence="1">
    <location>
        <begin position="273"/>
        <end position="282"/>
    </location>
</feature>
<organism evidence="2 3">
    <name type="scientific">Belnapia arida</name>
    <dbReference type="NCBI Taxonomy" id="2804533"/>
    <lineage>
        <taxon>Bacteria</taxon>
        <taxon>Pseudomonadati</taxon>
        <taxon>Pseudomonadota</taxon>
        <taxon>Alphaproteobacteria</taxon>
        <taxon>Acetobacterales</taxon>
        <taxon>Roseomonadaceae</taxon>
        <taxon>Belnapia</taxon>
    </lineage>
</organism>
<dbReference type="RefSeq" id="WP_202835418.1">
    <property type="nucleotide sequence ID" value="NZ_JAETWB010000052.1"/>
</dbReference>
<evidence type="ECO:0000256" key="1">
    <source>
        <dbReference type="SAM" id="MobiDB-lite"/>
    </source>
</evidence>
<name>A0ABS1UES3_9PROT</name>
<protein>
    <submittedName>
        <fullName evidence="2">Uncharacterized protein</fullName>
    </submittedName>
</protein>